<keyword evidence="8" id="KW-1185">Reference proteome</keyword>
<dbReference type="PATRIC" id="fig|571915.4.peg.2812"/>
<comment type="catalytic activity">
    <reaction evidence="6">
        <text>TDP-alpha-D-glucose + D-glucose 6-phosphate = 5-methyl-UDP + alpha,alpha-trehalose 6-phosphate + H(+)</text>
        <dbReference type="Rhea" id="RHEA:53888"/>
        <dbReference type="ChEBI" id="CHEBI:15378"/>
        <dbReference type="ChEBI" id="CHEBI:58429"/>
        <dbReference type="ChEBI" id="CHEBI:61417"/>
        <dbReference type="ChEBI" id="CHEBI:61548"/>
        <dbReference type="ChEBI" id="CHEBI:137931"/>
    </reaction>
</comment>
<evidence type="ECO:0000313" key="8">
    <source>
        <dbReference type="Proteomes" id="UP000035199"/>
    </source>
</evidence>
<dbReference type="OrthoDB" id="9761633at2"/>
<evidence type="ECO:0000256" key="3">
    <source>
        <dbReference type="ARBA" id="ARBA00012842"/>
    </source>
</evidence>
<evidence type="ECO:0000313" key="7">
    <source>
        <dbReference type="EMBL" id="AKK06919.1"/>
    </source>
</evidence>
<evidence type="ECO:0000256" key="1">
    <source>
        <dbReference type="ARBA" id="ARBA00001525"/>
    </source>
</evidence>
<reference evidence="7 8" key="1">
    <citation type="journal article" date="2015" name="Genome Announc.">
        <title>Complete Genome Sequence of the Type Strain Corynebacterium mustelae DSM 45274, Isolated from Various Tissues of a Male Ferret with Lethal Sepsis.</title>
        <authorList>
            <person name="Ruckert C."/>
            <person name="Eimer J."/>
            <person name="Winkler A."/>
            <person name="Tauch A."/>
        </authorList>
    </citation>
    <scope>NUCLEOTIDE SEQUENCE [LARGE SCALE GENOMIC DNA]</scope>
    <source>
        <strain evidence="7 8">DSM 45274</strain>
    </source>
</reference>
<dbReference type="GO" id="GO:0047260">
    <property type="term" value="F:alpha,alpha-trehalose-phosphate synthase (GDP-forming) activity"/>
    <property type="evidence" value="ECO:0007669"/>
    <property type="project" value="RHEA"/>
</dbReference>
<dbReference type="Gene3D" id="3.40.50.2000">
    <property type="entry name" value="Glycogen Phosphorylase B"/>
    <property type="match status" value="2"/>
</dbReference>
<keyword evidence="7" id="KW-0808">Transferase</keyword>
<dbReference type="SUPFAM" id="SSF53756">
    <property type="entry name" value="UDP-Glycosyltransferase/glycogen phosphorylase"/>
    <property type="match status" value="1"/>
</dbReference>
<dbReference type="Proteomes" id="UP000035199">
    <property type="component" value="Chromosome"/>
</dbReference>
<dbReference type="GO" id="GO:0003825">
    <property type="term" value="F:alpha,alpha-trehalose-phosphate synthase (UDP-forming) activity"/>
    <property type="evidence" value="ECO:0007669"/>
    <property type="project" value="TreeGrafter"/>
</dbReference>
<gene>
    <name evidence="7" type="primary">otsA</name>
    <name evidence="7" type="ORF">CMUST_13125</name>
</gene>
<comment type="catalytic activity">
    <reaction evidence="5">
        <text>ADP-alpha-D-glucose + D-glucose 6-phosphate = alpha,alpha-trehalose 6-phosphate + ADP + H(+)</text>
        <dbReference type="Rhea" id="RHEA:53880"/>
        <dbReference type="ChEBI" id="CHEBI:15378"/>
        <dbReference type="ChEBI" id="CHEBI:57498"/>
        <dbReference type="ChEBI" id="CHEBI:58429"/>
        <dbReference type="ChEBI" id="CHEBI:61548"/>
        <dbReference type="ChEBI" id="CHEBI:456216"/>
        <dbReference type="EC" id="2.4.1.347"/>
    </reaction>
</comment>
<organism evidence="7 8">
    <name type="scientific">Corynebacterium mustelae</name>
    <dbReference type="NCBI Taxonomy" id="571915"/>
    <lineage>
        <taxon>Bacteria</taxon>
        <taxon>Bacillati</taxon>
        <taxon>Actinomycetota</taxon>
        <taxon>Actinomycetes</taxon>
        <taxon>Mycobacteriales</taxon>
        <taxon>Corynebacteriaceae</taxon>
        <taxon>Corynebacterium</taxon>
    </lineage>
</organism>
<evidence type="ECO:0000256" key="5">
    <source>
        <dbReference type="ARBA" id="ARBA00048311"/>
    </source>
</evidence>
<dbReference type="PANTHER" id="PTHR10788">
    <property type="entry name" value="TREHALOSE-6-PHOSPHATE SYNTHASE"/>
    <property type="match status" value="1"/>
</dbReference>
<dbReference type="Pfam" id="PF00982">
    <property type="entry name" value="Glyco_transf_20"/>
    <property type="match status" value="1"/>
</dbReference>
<dbReference type="CDD" id="cd03788">
    <property type="entry name" value="GT20_TPS"/>
    <property type="match status" value="1"/>
</dbReference>
<dbReference type="EC" id="2.4.1.347" evidence="3"/>
<dbReference type="InterPro" id="IPR001830">
    <property type="entry name" value="Glyco_trans_20"/>
</dbReference>
<dbReference type="STRING" id="571915.CMUST_13125"/>
<keyword evidence="7" id="KW-0328">Glycosyltransferase</keyword>
<evidence type="ECO:0000256" key="6">
    <source>
        <dbReference type="ARBA" id="ARBA00093268"/>
    </source>
</evidence>
<sequence length="486" mass="54045">MNTSAVESDYTTNDFVVVANRLPVDLTIDADGNHEWTPSPGGLVTALSPVLEHHRGCWVGWPGTIGEAPEPFRTETGVLLHPVTLSEADFEGFYEGFSNATLWPLYHDLIVHPRYHREWWEAYREVNQKFAVEVSTVAAEGATVWIQDYQLQLLPGILQQIRPDLTIGFFLHIPFPAPDLYRQLPWREELLRGVLGADLIGFHLESNARNFLDVAEQLSGSEVSGTVSVRDVTAFITTSDGRRVGVGAFPISIDPSPFLNTDVDVAAIRAELDNPDLLILGVDRLDYTKGILQRLRALEELHELEAIDTNTVFLQIATPSRERIDHYQETRREVEEAVGRINGRFGKLGKPIVSYHHVAVPKSRLVELYSAADVMLVTPYKDGMNLVAKEYVACHGDGSGAIVLSEFAGAAEELSQAYLCNPFDIESVKRQILHAIRALESDPETARSRMLKLHEQVIQHDVDVWAGAFLQCLYSAGDGDNGVVDE</sequence>
<reference evidence="8" key="2">
    <citation type="submission" date="2015-05" db="EMBL/GenBank/DDBJ databases">
        <title>Complete genome sequence of Corynebacterium mustelae DSM 45274, isolated from various tissues of a male ferret with lethal sepsis.</title>
        <authorList>
            <person name="Ruckert C."/>
            <person name="Albersmeier A."/>
            <person name="Winkler A."/>
            <person name="Tauch A."/>
        </authorList>
    </citation>
    <scope>NUCLEOTIDE SEQUENCE [LARGE SCALE GENOMIC DNA]</scope>
    <source>
        <strain evidence="8">DSM 45274</strain>
    </source>
</reference>
<dbReference type="EMBL" id="CP011542">
    <property type="protein sequence ID" value="AKK06919.1"/>
    <property type="molecule type" value="Genomic_DNA"/>
</dbReference>
<dbReference type="KEGG" id="cmv:CMUST_13125"/>
<name>A0A0G3H0H9_9CORY</name>
<accession>A0A0G3H0H9</accession>
<dbReference type="GO" id="GO:0005992">
    <property type="term" value="P:trehalose biosynthetic process"/>
    <property type="evidence" value="ECO:0007669"/>
    <property type="project" value="InterPro"/>
</dbReference>
<comment type="catalytic activity">
    <reaction evidence="1">
        <text>CDP-alpha-D-glucose + D-glucose 6-phosphate = alpha,alpha-trehalose 6-phosphate + CDP + H(+)</text>
        <dbReference type="Rhea" id="RHEA:53884"/>
        <dbReference type="ChEBI" id="CHEBI:15378"/>
        <dbReference type="ChEBI" id="CHEBI:58069"/>
        <dbReference type="ChEBI" id="CHEBI:58429"/>
        <dbReference type="ChEBI" id="CHEBI:61548"/>
        <dbReference type="ChEBI" id="CHEBI:137927"/>
    </reaction>
</comment>
<dbReference type="AlphaFoldDB" id="A0A0G3H0H9"/>
<comment type="similarity">
    <text evidence="2">Belongs to the glycosyltransferase 20 family.</text>
</comment>
<proteinExistence type="inferred from homology"/>
<dbReference type="PANTHER" id="PTHR10788:SF106">
    <property type="entry name" value="BCDNA.GH08860"/>
    <property type="match status" value="1"/>
</dbReference>
<dbReference type="RefSeq" id="WP_047262854.1">
    <property type="nucleotide sequence ID" value="NZ_CP011542.1"/>
</dbReference>
<evidence type="ECO:0000256" key="4">
    <source>
        <dbReference type="ARBA" id="ARBA00047452"/>
    </source>
</evidence>
<comment type="catalytic activity">
    <reaction evidence="4">
        <text>GDP-alpha-D-glucose + D-glucose 6-phosphate = alpha,alpha-trehalose 6-phosphate + GDP + H(+)</text>
        <dbReference type="Rhea" id="RHEA:14605"/>
        <dbReference type="ChEBI" id="CHEBI:15378"/>
        <dbReference type="ChEBI" id="CHEBI:58189"/>
        <dbReference type="ChEBI" id="CHEBI:58429"/>
        <dbReference type="ChEBI" id="CHEBI:61548"/>
        <dbReference type="ChEBI" id="CHEBI:62230"/>
    </reaction>
</comment>
<protein>
    <recommendedName>
        <fullName evidence="3">alpha,alpha-trehalose-phosphate synthase (ADP-forming)</fullName>
        <ecNumber evidence="3">2.4.1.347</ecNumber>
    </recommendedName>
</protein>
<evidence type="ECO:0000256" key="2">
    <source>
        <dbReference type="ARBA" id="ARBA00008799"/>
    </source>
</evidence>